<dbReference type="EMBL" id="BPLR01003598">
    <property type="protein sequence ID" value="GIX86553.1"/>
    <property type="molecule type" value="Genomic_DNA"/>
</dbReference>
<evidence type="ECO:0000256" key="2">
    <source>
        <dbReference type="ARBA" id="ARBA00022729"/>
    </source>
</evidence>
<dbReference type="Gene3D" id="3.80.10.10">
    <property type="entry name" value="Ribonuclease Inhibitor"/>
    <property type="match status" value="1"/>
</dbReference>
<proteinExistence type="predicted"/>
<dbReference type="PANTHER" id="PTHR24373">
    <property type="entry name" value="SLIT RELATED LEUCINE-RICH REPEAT NEURONAL PROTEIN"/>
    <property type="match status" value="1"/>
</dbReference>
<evidence type="ECO:0000313" key="5">
    <source>
        <dbReference type="Proteomes" id="UP001054945"/>
    </source>
</evidence>
<dbReference type="InterPro" id="IPR001611">
    <property type="entry name" value="Leu-rich_rpt"/>
</dbReference>
<name>A0AAV4NS34_CAEEX</name>
<dbReference type="InterPro" id="IPR032675">
    <property type="entry name" value="LRR_dom_sf"/>
</dbReference>
<dbReference type="InterPro" id="IPR003591">
    <property type="entry name" value="Leu-rich_rpt_typical-subtyp"/>
</dbReference>
<protein>
    <submittedName>
        <fullName evidence="4">Uncharacterized protein</fullName>
    </submittedName>
</protein>
<gene>
    <name evidence="4" type="ORF">CEXT_726901</name>
</gene>
<accession>A0AAV4NS34</accession>
<organism evidence="4 5">
    <name type="scientific">Caerostris extrusa</name>
    <name type="common">Bark spider</name>
    <name type="synonym">Caerostris bankana</name>
    <dbReference type="NCBI Taxonomy" id="172846"/>
    <lineage>
        <taxon>Eukaryota</taxon>
        <taxon>Metazoa</taxon>
        <taxon>Ecdysozoa</taxon>
        <taxon>Arthropoda</taxon>
        <taxon>Chelicerata</taxon>
        <taxon>Arachnida</taxon>
        <taxon>Araneae</taxon>
        <taxon>Araneomorphae</taxon>
        <taxon>Entelegynae</taxon>
        <taxon>Araneoidea</taxon>
        <taxon>Araneidae</taxon>
        <taxon>Caerostris</taxon>
    </lineage>
</organism>
<comment type="caution">
    <text evidence="4">The sequence shown here is derived from an EMBL/GenBank/DDBJ whole genome shotgun (WGS) entry which is preliminary data.</text>
</comment>
<evidence type="ECO:0000313" key="4">
    <source>
        <dbReference type="EMBL" id="GIX86553.1"/>
    </source>
</evidence>
<dbReference type="PANTHER" id="PTHR24373:SF261">
    <property type="entry name" value="VASORIN"/>
    <property type="match status" value="1"/>
</dbReference>
<dbReference type="Pfam" id="PF13855">
    <property type="entry name" value="LRR_8"/>
    <property type="match status" value="1"/>
</dbReference>
<dbReference type="GO" id="GO:0005615">
    <property type="term" value="C:extracellular space"/>
    <property type="evidence" value="ECO:0007669"/>
    <property type="project" value="TreeGrafter"/>
</dbReference>
<keyword evidence="5" id="KW-1185">Reference proteome</keyword>
<dbReference type="SMART" id="SM00369">
    <property type="entry name" value="LRR_TYP"/>
    <property type="match status" value="3"/>
</dbReference>
<dbReference type="Proteomes" id="UP001054945">
    <property type="component" value="Unassembled WGS sequence"/>
</dbReference>
<keyword evidence="3" id="KW-0677">Repeat</keyword>
<evidence type="ECO:0000256" key="3">
    <source>
        <dbReference type="ARBA" id="ARBA00022737"/>
    </source>
</evidence>
<dbReference type="GO" id="GO:0031012">
    <property type="term" value="C:extracellular matrix"/>
    <property type="evidence" value="ECO:0007669"/>
    <property type="project" value="TreeGrafter"/>
</dbReference>
<evidence type="ECO:0000256" key="1">
    <source>
        <dbReference type="ARBA" id="ARBA00022614"/>
    </source>
</evidence>
<reference evidence="4 5" key="1">
    <citation type="submission" date="2021-06" db="EMBL/GenBank/DDBJ databases">
        <title>Caerostris extrusa draft genome.</title>
        <authorList>
            <person name="Kono N."/>
            <person name="Arakawa K."/>
        </authorList>
    </citation>
    <scope>NUCLEOTIDE SEQUENCE [LARGE SCALE GENOMIC DNA]</scope>
</reference>
<dbReference type="SUPFAM" id="SSF52058">
    <property type="entry name" value="L domain-like"/>
    <property type="match status" value="1"/>
</dbReference>
<dbReference type="PROSITE" id="PS51450">
    <property type="entry name" value="LRR"/>
    <property type="match status" value="1"/>
</dbReference>
<sequence>MTVQKEAFVPLLNLKTIILSNNQIRSLESRSLEGLQHLEYLDLSQNLLEKFPLDINPMSSLKTLILYANKIRSLNHIPLNKFTSLEHLDLT</sequence>
<keyword evidence="1" id="KW-0433">Leucine-rich repeat</keyword>
<dbReference type="InterPro" id="IPR050328">
    <property type="entry name" value="Dev_Immune_Receptor"/>
</dbReference>
<keyword evidence="2" id="KW-0732">Signal</keyword>
<dbReference type="AlphaFoldDB" id="A0AAV4NS34"/>